<evidence type="ECO:0000313" key="2">
    <source>
        <dbReference type="EMBL" id="EFO16043.2"/>
    </source>
</evidence>
<sequence length="130" mass="13875">MKVKYEYMNLGDNVEASIYWLVYLSNGTLFHFQREKTARQVWTPQSKFEGVRRIMVYFLKNDGTPAPPTGTIPQTGNAVPPTTPAGGVPQAANTSAANASKPGVVPNTKVPTPDAKDSVPDAKGPSAAGK</sequence>
<feature type="region of interest" description="Disordered" evidence="1">
    <location>
        <begin position="65"/>
        <end position="130"/>
    </location>
</feature>
<dbReference type="CTD" id="9949926"/>
<dbReference type="GeneID" id="9949926"/>
<protein>
    <submittedName>
        <fullName evidence="2">Uncharacterized protein</fullName>
    </submittedName>
</protein>
<organism evidence="2">
    <name type="scientific">Loa loa</name>
    <name type="common">Eye worm</name>
    <name type="synonym">Filaria loa</name>
    <dbReference type="NCBI Taxonomy" id="7209"/>
    <lineage>
        <taxon>Eukaryota</taxon>
        <taxon>Metazoa</taxon>
        <taxon>Ecdysozoa</taxon>
        <taxon>Nematoda</taxon>
        <taxon>Chromadorea</taxon>
        <taxon>Rhabditida</taxon>
        <taxon>Spirurina</taxon>
        <taxon>Spiruromorpha</taxon>
        <taxon>Filarioidea</taxon>
        <taxon>Onchocercidae</taxon>
        <taxon>Loa</taxon>
    </lineage>
</organism>
<dbReference type="EMBL" id="JH712072">
    <property type="protein sequence ID" value="EFO16043.2"/>
    <property type="molecule type" value="Genomic_DNA"/>
</dbReference>
<reference evidence="2" key="1">
    <citation type="submission" date="2012-04" db="EMBL/GenBank/DDBJ databases">
        <title>The Genome Sequence of Loa loa.</title>
        <authorList>
            <consortium name="The Broad Institute Genome Sequencing Platform"/>
            <consortium name="Broad Institute Genome Sequencing Center for Infectious Disease"/>
            <person name="Nutman T.B."/>
            <person name="Fink D.L."/>
            <person name="Russ C."/>
            <person name="Young S."/>
            <person name="Zeng Q."/>
            <person name="Gargeya S."/>
            <person name="Alvarado L."/>
            <person name="Berlin A."/>
            <person name="Chapman S.B."/>
            <person name="Chen Z."/>
            <person name="Freedman E."/>
            <person name="Gellesch M."/>
            <person name="Goldberg J."/>
            <person name="Griggs A."/>
            <person name="Gujja S."/>
            <person name="Heilman E.R."/>
            <person name="Heiman D."/>
            <person name="Howarth C."/>
            <person name="Mehta T."/>
            <person name="Neiman D."/>
            <person name="Pearson M."/>
            <person name="Roberts A."/>
            <person name="Saif S."/>
            <person name="Shea T."/>
            <person name="Shenoy N."/>
            <person name="Sisk P."/>
            <person name="Stolte C."/>
            <person name="Sykes S."/>
            <person name="White J."/>
            <person name="Yandava C."/>
            <person name="Haas B."/>
            <person name="Henn M.R."/>
            <person name="Nusbaum C."/>
            <person name="Birren B."/>
        </authorList>
    </citation>
    <scope>NUCLEOTIDE SEQUENCE [LARGE SCALE GENOMIC DNA]</scope>
</reference>
<gene>
    <name evidence="2" type="ORF">LOAG_12467</name>
</gene>
<accession>A0A1S0TMM7</accession>
<dbReference type="KEGG" id="loa:LOAG_12467"/>
<dbReference type="RefSeq" id="XP_003148027.2">
    <property type="nucleotide sequence ID" value="XM_003147979.2"/>
</dbReference>
<name>A0A1S0TMM7_LOALO</name>
<dbReference type="InParanoid" id="A0A1S0TMM7"/>
<proteinExistence type="predicted"/>
<evidence type="ECO:0000256" key="1">
    <source>
        <dbReference type="SAM" id="MobiDB-lite"/>
    </source>
</evidence>
<dbReference type="AlphaFoldDB" id="A0A1S0TMM7"/>